<feature type="non-terminal residue" evidence="1">
    <location>
        <position position="1"/>
    </location>
</feature>
<evidence type="ECO:0000313" key="1">
    <source>
        <dbReference type="EMBL" id="SVD86062.1"/>
    </source>
</evidence>
<name>A0A382YS14_9ZZZZ</name>
<feature type="non-terminal residue" evidence="1">
    <location>
        <position position="25"/>
    </location>
</feature>
<dbReference type="AlphaFoldDB" id="A0A382YS14"/>
<accession>A0A382YS14</accession>
<proteinExistence type="predicted"/>
<organism evidence="1">
    <name type="scientific">marine metagenome</name>
    <dbReference type="NCBI Taxonomy" id="408172"/>
    <lineage>
        <taxon>unclassified sequences</taxon>
        <taxon>metagenomes</taxon>
        <taxon>ecological metagenomes</taxon>
    </lineage>
</organism>
<sequence length="25" mass="3059">CTMLYWEIWTCRQFFALGLCNDGRM</sequence>
<protein>
    <submittedName>
        <fullName evidence="1">Uncharacterized protein</fullName>
    </submittedName>
</protein>
<dbReference type="EMBL" id="UINC01178088">
    <property type="protein sequence ID" value="SVD86062.1"/>
    <property type="molecule type" value="Genomic_DNA"/>
</dbReference>
<gene>
    <name evidence="1" type="ORF">METZ01_LOCUS438916</name>
</gene>
<reference evidence="1" key="1">
    <citation type="submission" date="2018-05" db="EMBL/GenBank/DDBJ databases">
        <authorList>
            <person name="Lanie J.A."/>
            <person name="Ng W.-L."/>
            <person name="Kazmierczak K.M."/>
            <person name="Andrzejewski T.M."/>
            <person name="Davidsen T.M."/>
            <person name="Wayne K.J."/>
            <person name="Tettelin H."/>
            <person name="Glass J.I."/>
            <person name="Rusch D."/>
            <person name="Podicherti R."/>
            <person name="Tsui H.-C.T."/>
            <person name="Winkler M.E."/>
        </authorList>
    </citation>
    <scope>NUCLEOTIDE SEQUENCE</scope>
</reference>